<feature type="compositionally biased region" description="Acidic residues" evidence="9">
    <location>
        <begin position="345"/>
        <end position="355"/>
    </location>
</feature>
<gene>
    <name evidence="10" type="ORF">LLEC1_01654</name>
</gene>
<keyword evidence="5 8" id="KW-0539">Nucleus</keyword>
<evidence type="ECO:0000256" key="7">
    <source>
        <dbReference type="ARBA" id="ARBA00025253"/>
    </source>
</evidence>
<dbReference type="InterPro" id="IPR040203">
    <property type="entry name" value="Sld2"/>
</dbReference>
<dbReference type="GO" id="GO:0003688">
    <property type="term" value="F:DNA replication origin binding"/>
    <property type="evidence" value="ECO:0007669"/>
    <property type="project" value="TreeGrafter"/>
</dbReference>
<dbReference type="Proteomes" id="UP000243081">
    <property type="component" value="Unassembled WGS sequence"/>
</dbReference>
<feature type="region of interest" description="Disordered" evidence="9">
    <location>
        <begin position="61"/>
        <end position="234"/>
    </location>
</feature>
<feature type="compositionally biased region" description="Polar residues" evidence="9">
    <location>
        <begin position="222"/>
        <end position="232"/>
    </location>
</feature>
<keyword evidence="11" id="KW-1185">Reference proteome</keyword>
<feature type="region of interest" description="Disordered" evidence="9">
    <location>
        <begin position="296"/>
        <end position="437"/>
    </location>
</feature>
<evidence type="ECO:0000313" key="10">
    <source>
        <dbReference type="EMBL" id="OAR00258.1"/>
    </source>
</evidence>
<comment type="subcellular location">
    <subcellularLocation>
        <location evidence="1 8">Nucleus</location>
    </subcellularLocation>
</comment>
<evidence type="ECO:0000256" key="4">
    <source>
        <dbReference type="ARBA" id="ARBA00022705"/>
    </source>
</evidence>
<dbReference type="Pfam" id="PF11719">
    <property type="entry name" value="Drc1-Sld2"/>
    <property type="match status" value="1"/>
</dbReference>
<feature type="compositionally biased region" description="Polar residues" evidence="9">
    <location>
        <begin position="100"/>
        <end position="116"/>
    </location>
</feature>
<keyword evidence="4 8" id="KW-0235">DNA replication</keyword>
<feature type="compositionally biased region" description="Acidic residues" evidence="9">
    <location>
        <begin position="413"/>
        <end position="424"/>
    </location>
</feature>
<dbReference type="OMA" id="AVRMPQK"/>
<dbReference type="GO" id="GO:0031261">
    <property type="term" value="C:DNA replication preinitiation complex"/>
    <property type="evidence" value="ECO:0007669"/>
    <property type="project" value="TreeGrafter"/>
</dbReference>
<comment type="function">
    <text evidence="7 8">Has a role in the initiation of DNA replication. Required at S-phase checkpoint.</text>
</comment>
<dbReference type="GO" id="GO:0006270">
    <property type="term" value="P:DNA replication initiation"/>
    <property type="evidence" value="ECO:0007669"/>
    <property type="project" value="UniProtKB-UniRule"/>
</dbReference>
<feature type="compositionally biased region" description="Basic and acidic residues" evidence="9">
    <location>
        <begin position="325"/>
        <end position="337"/>
    </location>
</feature>
<dbReference type="OrthoDB" id="8775810at2759"/>
<protein>
    <recommendedName>
        <fullName evidence="3 8">DNA replication regulator SLD2</fullName>
    </recommendedName>
</protein>
<dbReference type="GO" id="GO:0003697">
    <property type="term" value="F:single-stranded DNA binding"/>
    <property type="evidence" value="ECO:0007669"/>
    <property type="project" value="TreeGrafter"/>
</dbReference>
<evidence type="ECO:0000256" key="1">
    <source>
        <dbReference type="ARBA" id="ARBA00004123"/>
    </source>
</evidence>
<dbReference type="Gene3D" id="1.10.10.1460">
    <property type="match status" value="1"/>
</dbReference>
<dbReference type="PANTHER" id="PTHR28124:SF1">
    <property type="entry name" value="DNA REPLICATION REGULATOR SLD2"/>
    <property type="match status" value="1"/>
</dbReference>
<dbReference type="AlphaFoldDB" id="A0A179IC43"/>
<comment type="caution">
    <text evidence="10">The sequence shown here is derived from an EMBL/GenBank/DDBJ whole genome shotgun (WGS) entry which is preliminary data.</text>
</comment>
<name>A0A179IC43_CORDF</name>
<sequence length="477" mass="52495">MDDRIKASYEHKSKELRADLKKWESDWAAGHNGSKPGRQDIKDNPSIAAKYKEYNKTRDILAGKIPLPAPTQQPPNPKKRRPDPSPAETPLKKNKYAETPSKNQTLDENEFMSTPAISRKLFSPAPVTSIGPTPQRDGKVLGLFDLLVGKELGTPSKSTEKQPPSTPGGRRRNEQDATPSRRRGSLDSEKLGRTPMSSSKRHMLNTFMTPLKNRNAGGGGKSSTPGSVSKLQFDTPAFLRRHTLPSLSEGVPFDAPAPLRLPRKPLGRGLSEIVASLRKVEDDRLDDDDDMAALRELEDAGRDPSAAGSAPSAAAPAVAAQPAAPKERDILARDRESQNLPLGGFDDEGLYDSPDEADHSGRNGQPLIVYKKKGQKRTTRRVNMRPTITKRPTESLGGSQDVIPETQHLDGQENADEDYEDGDETDGKKKTKLKPKEGVVKKSVRKVDELAHANFRRLKLRSKNMKGKPGGRRFGRR</sequence>
<keyword evidence="6 8" id="KW-0131">Cell cycle</keyword>
<dbReference type="GO" id="GO:1902977">
    <property type="term" value="P:mitotic DNA replication preinitiation complex assembly"/>
    <property type="evidence" value="ECO:0007669"/>
    <property type="project" value="TreeGrafter"/>
</dbReference>
<evidence type="ECO:0000313" key="11">
    <source>
        <dbReference type="Proteomes" id="UP000243081"/>
    </source>
</evidence>
<comment type="similarity">
    <text evidence="2 8">Belongs to the SLD2 family.</text>
</comment>
<feature type="compositionally biased region" description="Pro residues" evidence="9">
    <location>
        <begin position="67"/>
        <end position="76"/>
    </location>
</feature>
<feature type="compositionally biased region" description="Low complexity" evidence="9">
    <location>
        <begin position="304"/>
        <end position="324"/>
    </location>
</feature>
<evidence type="ECO:0000256" key="6">
    <source>
        <dbReference type="ARBA" id="ARBA00023306"/>
    </source>
</evidence>
<feature type="compositionally biased region" description="Basic residues" evidence="9">
    <location>
        <begin position="370"/>
        <end position="383"/>
    </location>
</feature>
<dbReference type="PANTHER" id="PTHR28124">
    <property type="entry name" value="DNA REPLICATION REGULATOR SLD2"/>
    <property type="match status" value="1"/>
</dbReference>
<reference evidence="10 11" key="1">
    <citation type="submission" date="2016-03" db="EMBL/GenBank/DDBJ databases">
        <title>Fine-scale spatial genetic structure of a fungal parasite of coffee scale insects.</title>
        <authorList>
            <person name="Jackson D."/>
            <person name="Zemenick K.A."/>
            <person name="Malloure B."/>
            <person name="Quandt C.A."/>
            <person name="James T.Y."/>
        </authorList>
    </citation>
    <scope>NUCLEOTIDE SEQUENCE [LARGE SCALE GENOMIC DNA]</scope>
    <source>
        <strain evidence="10 11">UM487</strain>
    </source>
</reference>
<evidence type="ECO:0000256" key="8">
    <source>
        <dbReference type="RuleBase" id="RU367067"/>
    </source>
</evidence>
<evidence type="ECO:0000256" key="2">
    <source>
        <dbReference type="ARBA" id="ARBA00007276"/>
    </source>
</evidence>
<dbReference type="GO" id="GO:0000727">
    <property type="term" value="P:double-strand break repair via break-induced replication"/>
    <property type="evidence" value="ECO:0007669"/>
    <property type="project" value="TreeGrafter"/>
</dbReference>
<organism evidence="10 11">
    <name type="scientific">Cordyceps confragosa</name>
    <name type="common">Lecanicillium lecanii</name>
    <dbReference type="NCBI Taxonomy" id="2714763"/>
    <lineage>
        <taxon>Eukaryota</taxon>
        <taxon>Fungi</taxon>
        <taxon>Dikarya</taxon>
        <taxon>Ascomycota</taxon>
        <taxon>Pezizomycotina</taxon>
        <taxon>Sordariomycetes</taxon>
        <taxon>Hypocreomycetidae</taxon>
        <taxon>Hypocreales</taxon>
        <taxon>Cordycipitaceae</taxon>
        <taxon>Akanthomyces</taxon>
    </lineage>
</organism>
<evidence type="ECO:0000256" key="9">
    <source>
        <dbReference type="SAM" id="MobiDB-lite"/>
    </source>
</evidence>
<evidence type="ECO:0000256" key="5">
    <source>
        <dbReference type="ARBA" id="ARBA00023242"/>
    </source>
</evidence>
<proteinExistence type="inferred from homology"/>
<dbReference type="InterPro" id="IPR021110">
    <property type="entry name" value="DNA_rep_checkpnt_protein"/>
</dbReference>
<dbReference type="EMBL" id="LUKN01001773">
    <property type="protein sequence ID" value="OAR00258.1"/>
    <property type="molecule type" value="Genomic_DNA"/>
</dbReference>
<accession>A0A179IC43</accession>
<evidence type="ECO:0000256" key="3">
    <source>
        <dbReference type="ARBA" id="ARBA00018363"/>
    </source>
</evidence>